<feature type="domain" description="STEEP1" evidence="2">
    <location>
        <begin position="5"/>
        <end position="100"/>
    </location>
</feature>
<dbReference type="AlphaFoldDB" id="A0A0J9X4Z9"/>
<dbReference type="EMBL" id="CCBN010000003">
    <property type="protein sequence ID" value="CDO52508.1"/>
    <property type="molecule type" value="Genomic_DNA"/>
</dbReference>
<reference evidence="3" key="1">
    <citation type="submission" date="2014-03" db="EMBL/GenBank/DDBJ databases">
        <authorList>
            <person name="Casaregola S."/>
        </authorList>
    </citation>
    <scope>NUCLEOTIDE SEQUENCE [LARGE SCALE GENOMIC DNA]</scope>
    <source>
        <strain evidence="3">CLIB 918</strain>
    </source>
</reference>
<dbReference type="GO" id="GO:0005737">
    <property type="term" value="C:cytoplasm"/>
    <property type="evidence" value="ECO:0007669"/>
    <property type="project" value="GOC"/>
</dbReference>
<dbReference type="GO" id="GO:0090158">
    <property type="term" value="P:endoplasmic reticulum membrane organization"/>
    <property type="evidence" value="ECO:0007669"/>
    <property type="project" value="TreeGrafter"/>
</dbReference>
<evidence type="ECO:0000259" key="2">
    <source>
        <dbReference type="Pfam" id="PF25809"/>
    </source>
</evidence>
<dbReference type="InterPro" id="IPR029704">
    <property type="entry name" value="STEEP-like"/>
</dbReference>
<proteinExistence type="inferred from homology"/>
<dbReference type="GO" id="GO:0006888">
    <property type="term" value="P:endoplasmic reticulum to Golgi vesicle-mediated transport"/>
    <property type="evidence" value="ECO:0007669"/>
    <property type="project" value="TreeGrafter"/>
</dbReference>
<dbReference type="PANTHER" id="PTHR46355:SF1">
    <property type="entry name" value="STING ER EXIT PROTEIN"/>
    <property type="match status" value="1"/>
</dbReference>
<sequence length="104" mass="11834">MADLITSYYCVCSQLVLTIAPPITALPRLKTSPFKSRVISHADCVYSLTCARDTFPTILKRDDGIEEYHYVHRCQRCQLPVAYDLEETPSSFTFLYDESCNTKG</sequence>
<protein>
    <recommendedName>
        <fullName evidence="2">STEEP1 domain-containing protein</fullName>
    </recommendedName>
</protein>
<dbReference type="STRING" id="1173061.A0A0J9X4Z9"/>
<dbReference type="Pfam" id="PF25809">
    <property type="entry name" value="STEEP1"/>
    <property type="match status" value="1"/>
</dbReference>
<organism evidence="3 4">
    <name type="scientific">Geotrichum candidum</name>
    <name type="common">Oospora lactis</name>
    <name type="synonym">Dipodascus geotrichum</name>
    <dbReference type="NCBI Taxonomy" id="1173061"/>
    <lineage>
        <taxon>Eukaryota</taxon>
        <taxon>Fungi</taxon>
        <taxon>Dikarya</taxon>
        <taxon>Ascomycota</taxon>
        <taxon>Saccharomycotina</taxon>
        <taxon>Dipodascomycetes</taxon>
        <taxon>Dipodascales</taxon>
        <taxon>Dipodascaceae</taxon>
        <taxon>Geotrichum</taxon>
    </lineage>
</organism>
<evidence type="ECO:0000313" key="3">
    <source>
        <dbReference type="EMBL" id="CDO52508.1"/>
    </source>
</evidence>
<evidence type="ECO:0000256" key="1">
    <source>
        <dbReference type="ARBA" id="ARBA00024205"/>
    </source>
</evidence>
<accession>A0A0J9X4Z9</accession>
<evidence type="ECO:0000313" key="4">
    <source>
        <dbReference type="Proteomes" id="UP000242525"/>
    </source>
</evidence>
<name>A0A0J9X4Z9_GEOCN</name>
<dbReference type="Proteomes" id="UP000242525">
    <property type="component" value="Unassembled WGS sequence"/>
</dbReference>
<keyword evidence="4" id="KW-1185">Reference proteome</keyword>
<comment type="caution">
    <text evidence="3">The sequence shown here is derived from an EMBL/GenBank/DDBJ whole genome shotgun (WGS) entry which is preliminary data.</text>
</comment>
<comment type="similarity">
    <text evidence="1">Belongs to the STEEP1 family.</text>
</comment>
<gene>
    <name evidence="3" type="ORF">BN980_GECA03s02980g</name>
</gene>
<dbReference type="OrthoDB" id="418131at2759"/>
<dbReference type="InterPro" id="IPR057965">
    <property type="entry name" value="STEEP1_dom"/>
</dbReference>
<dbReference type="PANTHER" id="PTHR46355">
    <property type="entry name" value="UPF0428 PROTEIN CXORF56"/>
    <property type="match status" value="1"/>
</dbReference>